<evidence type="ECO:0000313" key="1">
    <source>
        <dbReference type="EMBL" id="EKB47860.1"/>
    </source>
</evidence>
<protein>
    <recommendedName>
        <fullName evidence="3">Universal stress protein family protein</fullName>
    </recommendedName>
</protein>
<dbReference type="AlphaFoldDB" id="K1KUM2"/>
<sequence>MEQLLKIYVMVDFSDYTESTLKMVKDWVAGKKAEIKVLHQLDFHLPTLANHDLRLKLLYDHKRELLNQWFRLREEIFGSSDAISFEILEEPILEYLKKTDQDAMIFMGLKGGGILKQIFLGSMVSEVIERINYITVAVPSTFKNQKFEKLVVTAHPKFGFNEKAFGKLMNLLPESVQAINWISIAREGDDEGTLYDYLSLLSGKYSHHLEIKINVFCGGEVFSKVKTYFTESANQVLVIQKGGRTFQDKIFRKFLVNELVFDGSVPLIVLPLQ</sequence>
<proteinExistence type="predicted"/>
<evidence type="ECO:0008006" key="3">
    <source>
        <dbReference type="Google" id="ProtNLM"/>
    </source>
</evidence>
<reference evidence="1 2" key="1">
    <citation type="journal article" date="2012" name="J. Bacteriol.">
        <title>Draft Genome Sequence of Cecembia lonarensis Strain LW9T, Isolated from Lonar Lake, a Haloalkaline Lake in India.</title>
        <authorList>
            <person name="Shivaji S."/>
            <person name="Ara S."/>
            <person name="Singh A."/>
            <person name="Pinnaka A.K."/>
        </authorList>
    </citation>
    <scope>NUCLEOTIDE SEQUENCE [LARGE SCALE GENOMIC DNA]</scope>
    <source>
        <strain evidence="1 2">LW9</strain>
    </source>
</reference>
<dbReference type="EMBL" id="AMGM01000085">
    <property type="protein sequence ID" value="EKB47860.1"/>
    <property type="molecule type" value="Genomic_DNA"/>
</dbReference>
<name>K1KUM2_CECL9</name>
<dbReference type="Gene3D" id="3.40.50.620">
    <property type="entry name" value="HUPs"/>
    <property type="match status" value="1"/>
</dbReference>
<dbReference type="Proteomes" id="UP000004478">
    <property type="component" value="Unassembled WGS sequence"/>
</dbReference>
<comment type="caution">
    <text evidence="1">The sequence shown here is derived from an EMBL/GenBank/DDBJ whole genome shotgun (WGS) entry which is preliminary data.</text>
</comment>
<evidence type="ECO:0000313" key="2">
    <source>
        <dbReference type="Proteomes" id="UP000004478"/>
    </source>
</evidence>
<keyword evidence="2" id="KW-1185">Reference proteome</keyword>
<organism evidence="1 2">
    <name type="scientific">Cecembia lonarensis (strain CCUG 58316 / KCTC 22772 / LW9)</name>
    <dbReference type="NCBI Taxonomy" id="1225176"/>
    <lineage>
        <taxon>Bacteria</taxon>
        <taxon>Pseudomonadati</taxon>
        <taxon>Bacteroidota</taxon>
        <taxon>Cytophagia</taxon>
        <taxon>Cytophagales</taxon>
        <taxon>Cyclobacteriaceae</taxon>
        <taxon>Cecembia</taxon>
    </lineage>
</organism>
<dbReference type="OrthoDB" id="835770at2"/>
<accession>K1KUM2</accession>
<dbReference type="InterPro" id="IPR014729">
    <property type="entry name" value="Rossmann-like_a/b/a_fold"/>
</dbReference>
<dbReference type="SUPFAM" id="SSF52402">
    <property type="entry name" value="Adenine nucleotide alpha hydrolases-like"/>
    <property type="match status" value="1"/>
</dbReference>
<gene>
    <name evidence="1" type="ORF">B879_03538</name>
</gene>
<dbReference type="RefSeq" id="WP_009186554.1">
    <property type="nucleotide sequence ID" value="NZ_AMGM01000085.1"/>
</dbReference>